<reference evidence="3" key="1">
    <citation type="journal article" date="2019" name="Int. J. Syst. Evol. Microbiol.">
        <title>The Global Catalogue of Microorganisms (GCM) 10K type strain sequencing project: providing services to taxonomists for standard genome sequencing and annotation.</title>
        <authorList>
            <consortium name="The Broad Institute Genomics Platform"/>
            <consortium name="The Broad Institute Genome Sequencing Center for Infectious Disease"/>
            <person name="Wu L."/>
            <person name="Ma J."/>
        </authorList>
    </citation>
    <scope>NUCLEOTIDE SEQUENCE [LARGE SCALE GENOMIC DNA]</scope>
    <source>
        <strain evidence="3">JCM 17564</strain>
    </source>
</reference>
<proteinExistence type="predicted"/>
<keyword evidence="3" id="KW-1185">Reference proteome</keyword>
<comment type="caution">
    <text evidence="2">The sequence shown here is derived from an EMBL/GenBank/DDBJ whole genome shotgun (WGS) entry which is preliminary data.</text>
</comment>
<evidence type="ECO:0000313" key="3">
    <source>
        <dbReference type="Proteomes" id="UP001424459"/>
    </source>
</evidence>
<gene>
    <name evidence="2" type="ORF">GCM10022281_02880</name>
</gene>
<accession>A0ABP7TKG0</accession>
<evidence type="ECO:0000313" key="2">
    <source>
        <dbReference type="EMBL" id="GAA4027621.1"/>
    </source>
</evidence>
<feature type="signal peptide" evidence="1">
    <location>
        <begin position="1"/>
        <end position="22"/>
    </location>
</feature>
<dbReference type="EMBL" id="BAABBR010000001">
    <property type="protein sequence ID" value="GAA4027621.1"/>
    <property type="molecule type" value="Genomic_DNA"/>
</dbReference>
<keyword evidence="1" id="KW-0732">Signal</keyword>
<dbReference type="RefSeq" id="WP_344695185.1">
    <property type="nucleotide sequence ID" value="NZ_BAABBR010000001.1"/>
</dbReference>
<feature type="chain" id="PRO_5046611285" evidence="1">
    <location>
        <begin position="23"/>
        <end position="166"/>
    </location>
</feature>
<dbReference type="Proteomes" id="UP001424459">
    <property type="component" value="Unassembled WGS sequence"/>
</dbReference>
<protein>
    <submittedName>
        <fullName evidence="2">Uncharacterized protein</fullName>
    </submittedName>
</protein>
<name>A0ABP7TKG0_9SPHN</name>
<organism evidence="2 3">
    <name type="scientific">Sphingomonas rosea</name>
    <dbReference type="NCBI Taxonomy" id="335605"/>
    <lineage>
        <taxon>Bacteria</taxon>
        <taxon>Pseudomonadati</taxon>
        <taxon>Pseudomonadota</taxon>
        <taxon>Alphaproteobacteria</taxon>
        <taxon>Sphingomonadales</taxon>
        <taxon>Sphingomonadaceae</taxon>
        <taxon>Sphingomonas</taxon>
    </lineage>
</organism>
<evidence type="ECO:0000256" key="1">
    <source>
        <dbReference type="SAM" id="SignalP"/>
    </source>
</evidence>
<sequence length="166" mass="18821">MKKFLIAAAGLSAIAAATPAAAQYYPGQPAPYGNAYGYNYGNQGTTRAYLIRADRLISQVERQISSGRLNPQEAYQLRNAARDLHGRTRSFAQNGINNRERYELDQRFAQIEQSLRYAANNNGGRYGQYGQVRDRDYDGVRDGRDGWVDANRNGIDDRREGYPYRR</sequence>